<keyword evidence="3" id="KW-1185">Reference proteome</keyword>
<dbReference type="AlphaFoldDB" id="A0A835LKZ2"/>
<dbReference type="EMBL" id="JADFTS010000007">
    <property type="protein sequence ID" value="KAF9599453.1"/>
    <property type="molecule type" value="Genomic_DNA"/>
</dbReference>
<dbReference type="InterPro" id="IPR036691">
    <property type="entry name" value="Endo/exonu/phosph_ase_sf"/>
</dbReference>
<sequence length="124" mass="13855">RKVRKNFFTGPDICETPAREEDNLSLEKTPEATSHSGGGGSIITIIHAIVSWQKRGDRLNFKDISTTNLPWLLMGDFNAYLSCSEKQGGNRPSAGAMHDFCECVSNSQLMEVPSNGFHHTWWNK</sequence>
<dbReference type="SUPFAM" id="SSF56219">
    <property type="entry name" value="DNase I-like"/>
    <property type="match status" value="1"/>
</dbReference>
<reference evidence="2 3" key="1">
    <citation type="submission" date="2020-10" db="EMBL/GenBank/DDBJ databases">
        <title>The Coptis chinensis genome and diversification of protoberbering-type alkaloids.</title>
        <authorList>
            <person name="Wang B."/>
            <person name="Shu S."/>
            <person name="Song C."/>
            <person name="Liu Y."/>
        </authorList>
    </citation>
    <scope>NUCLEOTIDE SEQUENCE [LARGE SCALE GENOMIC DNA]</scope>
    <source>
        <strain evidence="2">HL-2020</strain>
        <tissue evidence="2">Leaf</tissue>
    </source>
</reference>
<name>A0A835LKZ2_9MAGN</name>
<protein>
    <recommendedName>
        <fullName evidence="4">Endonuclease/exonuclease/phosphatase domain-containing protein</fullName>
    </recommendedName>
</protein>
<feature type="region of interest" description="Disordered" evidence="1">
    <location>
        <begin position="19"/>
        <end position="38"/>
    </location>
</feature>
<dbReference type="Proteomes" id="UP000631114">
    <property type="component" value="Unassembled WGS sequence"/>
</dbReference>
<evidence type="ECO:0008006" key="4">
    <source>
        <dbReference type="Google" id="ProtNLM"/>
    </source>
</evidence>
<evidence type="ECO:0000256" key="1">
    <source>
        <dbReference type="SAM" id="MobiDB-lite"/>
    </source>
</evidence>
<comment type="caution">
    <text evidence="2">The sequence shown here is derived from an EMBL/GenBank/DDBJ whole genome shotgun (WGS) entry which is preliminary data.</text>
</comment>
<accession>A0A835LKZ2</accession>
<gene>
    <name evidence="2" type="ORF">IFM89_038097</name>
</gene>
<evidence type="ECO:0000313" key="3">
    <source>
        <dbReference type="Proteomes" id="UP000631114"/>
    </source>
</evidence>
<evidence type="ECO:0000313" key="2">
    <source>
        <dbReference type="EMBL" id="KAF9599453.1"/>
    </source>
</evidence>
<organism evidence="2 3">
    <name type="scientific">Coptis chinensis</name>
    <dbReference type="NCBI Taxonomy" id="261450"/>
    <lineage>
        <taxon>Eukaryota</taxon>
        <taxon>Viridiplantae</taxon>
        <taxon>Streptophyta</taxon>
        <taxon>Embryophyta</taxon>
        <taxon>Tracheophyta</taxon>
        <taxon>Spermatophyta</taxon>
        <taxon>Magnoliopsida</taxon>
        <taxon>Ranunculales</taxon>
        <taxon>Ranunculaceae</taxon>
        <taxon>Coptidoideae</taxon>
        <taxon>Coptis</taxon>
    </lineage>
</organism>
<dbReference type="OrthoDB" id="1113909at2759"/>
<proteinExistence type="predicted"/>
<feature type="non-terminal residue" evidence="2">
    <location>
        <position position="124"/>
    </location>
</feature>